<keyword evidence="3" id="KW-1185">Reference proteome</keyword>
<accession>A0ABV3MDT6</accession>
<dbReference type="Proteomes" id="UP001554047">
    <property type="component" value="Unassembled WGS sequence"/>
</dbReference>
<sequence>MKNKQAEERIIEIMDEIVVLSKEYELLKNQKFTYNRDFSQERIHEEYVKESENKKYNNSYDIISLYVASFLKLRGVPTKSQIIYNYLVEEKQVSLSYSNFQSNYLKKIHDDNKINVDRAHRGYYQYRRKSN</sequence>
<proteinExistence type="predicted"/>
<evidence type="ECO:0000256" key="1">
    <source>
        <dbReference type="SAM" id="Coils"/>
    </source>
</evidence>
<evidence type="ECO:0000313" key="2">
    <source>
        <dbReference type="EMBL" id="MEW3466606.1"/>
    </source>
</evidence>
<reference evidence="2 3" key="1">
    <citation type="submission" date="2024-05" db="EMBL/GenBank/DDBJ databases">
        <title>Human gut microbiome strain richness.</title>
        <authorList>
            <person name="Chen-Liaw A."/>
        </authorList>
    </citation>
    <scope>NUCLEOTIDE SEQUENCE [LARGE SCALE GENOMIC DNA]</scope>
    <source>
        <strain evidence="2 3">J1100102st1_G3_J1100102_180507</strain>
    </source>
</reference>
<evidence type="ECO:0008006" key="4">
    <source>
        <dbReference type="Google" id="ProtNLM"/>
    </source>
</evidence>
<feature type="coiled-coil region" evidence="1">
    <location>
        <begin position="3"/>
        <end position="30"/>
    </location>
</feature>
<name>A0ABV3MDT6_9ENTE</name>
<gene>
    <name evidence="2" type="ORF">AB1I55_10930</name>
</gene>
<organism evidence="2 3">
    <name type="scientific">Enterococcus entomosocium</name>
    <dbReference type="NCBI Taxonomy" id="3034352"/>
    <lineage>
        <taxon>Bacteria</taxon>
        <taxon>Bacillati</taxon>
        <taxon>Bacillota</taxon>
        <taxon>Bacilli</taxon>
        <taxon>Lactobacillales</taxon>
        <taxon>Enterococcaceae</taxon>
        <taxon>Enterococcus</taxon>
    </lineage>
</organism>
<dbReference type="RefSeq" id="WP_196044475.1">
    <property type="nucleotide sequence ID" value="NZ_JBDKDV010000015.1"/>
</dbReference>
<keyword evidence="1" id="KW-0175">Coiled coil</keyword>
<dbReference type="EMBL" id="JBFDTB010000017">
    <property type="protein sequence ID" value="MEW3466606.1"/>
    <property type="molecule type" value="Genomic_DNA"/>
</dbReference>
<protein>
    <recommendedName>
        <fullName evidence="4">Transcriptional regulator</fullName>
    </recommendedName>
</protein>
<comment type="caution">
    <text evidence="2">The sequence shown here is derived from an EMBL/GenBank/DDBJ whole genome shotgun (WGS) entry which is preliminary data.</text>
</comment>
<evidence type="ECO:0000313" key="3">
    <source>
        <dbReference type="Proteomes" id="UP001554047"/>
    </source>
</evidence>